<keyword evidence="3" id="KW-1185">Reference proteome</keyword>
<dbReference type="GeneID" id="115268138"/>
<evidence type="ECO:0000313" key="3">
    <source>
        <dbReference type="Proteomes" id="UP000069940"/>
    </source>
</evidence>
<evidence type="ECO:0000313" key="2">
    <source>
        <dbReference type="EnsemblMetazoa" id="AALFPA23_020571.P30378"/>
    </source>
</evidence>
<dbReference type="InterPro" id="IPR018289">
    <property type="entry name" value="MULE_transposase_dom"/>
</dbReference>
<dbReference type="RefSeq" id="XP_029732031.1">
    <property type="nucleotide sequence ID" value="XM_029876171.1"/>
</dbReference>
<proteinExistence type="predicted"/>
<dbReference type="Pfam" id="PF10551">
    <property type="entry name" value="MULE"/>
    <property type="match status" value="1"/>
</dbReference>
<evidence type="ECO:0000259" key="1">
    <source>
        <dbReference type="Pfam" id="PF10551"/>
    </source>
</evidence>
<dbReference type="Proteomes" id="UP000069940">
    <property type="component" value="Unassembled WGS sequence"/>
</dbReference>
<sequence length="242" mass="28185">MIKNLAKEHKIRLDPDMILTDFEKAEIAAAQRVFKESTLKGCYFHFSKNLWKRLQKTGLTKGYNKFLKIQIAFRQTEALAFLPPEDVRKGLAALRGNAPRSMGDFFDYVDKVYVSGTQKVKRNGEIERTCPRYSPDFWSMKSNTENGYPRTSNSIEEFHNKFNRLIDKSASKFYAVVEAFRQEERSTSADYLRVLQDEPLSRTTAKNIKREQKLRKLVETYDKTDVPIFEYLQAVALLLSKK</sequence>
<protein>
    <recommendedName>
        <fullName evidence="1">MULE transposase domain-containing protein</fullName>
    </recommendedName>
</protein>
<name>A0ABM1ZQ22_AEDAL</name>
<organism evidence="2 3">
    <name type="scientific">Aedes albopictus</name>
    <name type="common">Asian tiger mosquito</name>
    <name type="synonym">Stegomyia albopicta</name>
    <dbReference type="NCBI Taxonomy" id="7160"/>
    <lineage>
        <taxon>Eukaryota</taxon>
        <taxon>Metazoa</taxon>
        <taxon>Ecdysozoa</taxon>
        <taxon>Arthropoda</taxon>
        <taxon>Hexapoda</taxon>
        <taxon>Insecta</taxon>
        <taxon>Pterygota</taxon>
        <taxon>Neoptera</taxon>
        <taxon>Endopterygota</taxon>
        <taxon>Diptera</taxon>
        <taxon>Nematocera</taxon>
        <taxon>Culicoidea</taxon>
        <taxon>Culicidae</taxon>
        <taxon>Culicinae</taxon>
        <taxon>Aedini</taxon>
        <taxon>Aedes</taxon>
        <taxon>Stegomyia</taxon>
    </lineage>
</organism>
<reference evidence="3" key="1">
    <citation type="journal article" date="2015" name="Proc. Natl. Acad. Sci. U.S.A.">
        <title>Genome sequence of the Asian Tiger mosquito, Aedes albopictus, reveals insights into its biology, genetics, and evolution.</title>
        <authorList>
            <person name="Chen X.G."/>
            <person name="Jiang X."/>
            <person name="Gu J."/>
            <person name="Xu M."/>
            <person name="Wu Y."/>
            <person name="Deng Y."/>
            <person name="Zhang C."/>
            <person name="Bonizzoni M."/>
            <person name="Dermauw W."/>
            <person name="Vontas J."/>
            <person name="Armbruster P."/>
            <person name="Huang X."/>
            <person name="Yang Y."/>
            <person name="Zhang H."/>
            <person name="He W."/>
            <person name="Peng H."/>
            <person name="Liu Y."/>
            <person name="Wu K."/>
            <person name="Chen J."/>
            <person name="Lirakis M."/>
            <person name="Topalis P."/>
            <person name="Van Leeuwen T."/>
            <person name="Hall A.B."/>
            <person name="Jiang X."/>
            <person name="Thorpe C."/>
            <person name="Mueller R.L."/>
            <person name="Sun C."/>
            <person name="Waterhouse R.M."/>
            <person name="Yan G."/>
            <person name="Tu Z.J."/>
            <person name="Fang X."/>
            <person name="James A.A."/>
        </authorList>
    </citation>
    <scope>NUCLEOTIDE SEQUENCE [LARGE SCALE GENOMIC DNA]</scope>
    <source>
        <strain evidence="3">Foshan</strain>
    </source>
</reference>
<dbReference type="EnsemblMetazoa" id="AALFPA23_020571.R30378">
    <property type="protein sequence ID" value="AALFPA23_020571.P30378"/>
    <property type="gene ID" value="AALFPA23_020571"/>
</dbReference>
<feature type="domain" description="MULE transposase" evidence="1">
    <location>
        <begin position="4"/>
        <end position="49"/>
    </location>
</feature>
<reference evidence="2" key="2">
    <citation type="submission" date="2025-05" db="UniProtKB">
        <authorList>
            <consortium name="EnsemblMetazoa"/>
        </authorList>
    </citation>
    <scope>IDENTIFICATION</scope>
    <source>
        <strain evidence="2">Foshan</strain>
    </source>
</reference>
<accession>A0ABM1ZQ22</accession>